<name>A0ABT9EHW6_9SPHN</name>
<accession>A0ABT9EHW6</accession>
<dbReference type="RefSeq" id="WP_305172066.1">
    <property type="nucleotide sequence ID" value="NZ_JAUUDS010000001.1"/>
</dbReference>
<organism evidence="1 2">
    <name type="scientific">Sphingomonas aurea</name>
    <dbReference type="NCBI Taxonomy" id="3063994"/>
    <lineage>
        <taxon>Bacteria</taxon>
        <taxon>Pseudomonadati</taxon>
        <taxon>Pseudomonadota</taxon>
        <taxon>Alphaproteobacteria</taxon>
        <taxon>Sphingomonadales</taxon>
        <taxon>Sphingomonadaceae</taxon>
        <taxon>Sphingomonas</taxon>
    </lineage>
</organism>
<reference evidence="1 2" key="1">
    <citation type="submission" date="2023-07" db="EMBL/GenBank/DDBJ databases">
        <authorList>
            <person name="Kim M.K."/>
        </authorList>
    </citation>
    <scope>NUCLEOTIDE SEQUENCE [LARGE SCALE GENOMIC DNA]</scope>
    <source>
        <strain evidence="1 2">KR1UV-12</strain>
    </source>
</reference>
<dbReference type="Proteomes" id="UP001230685">
    <property type="component" value="Unassembled WGS sequence"/>
</dbReference>
<comment type="caution">
    <text evidence="1">The sequence shown here is derived from an EMBL/GenBank/DDBJ whole genome shotgun (WGS) entry which is preliminary data.</text>
</comment>
<evidence type="ECO:0000313" key="2">
    <source>
        <dbReference type="Proteomes" id="UP001230685"/>
    </source>
</evidence>
<sequence length="44" mass="4754">MSRLVVFLIILVAVIGGGLFLLAGRDSERPTTQVEKQVSLANLQ</sequence>
<evidence type="ECO:0000313" key="1">
    <source>
        <dbReference type="EMBL" id="MDP1026509.1"/>
    </source>
</evidence>
<keyword evidence="2" id="KW-1185">Reference proteome</keyword>
<proteinExistence type="predicted"/>
<gene>
    <name evidence="1" type="ORF">Q5H91_04740</name>
</gene>
<dbReference type="EMBL" id="JAUUDS010000001">
    <property type="protein sequence ID" value="MDP1026509.1"/>
    <property type="molecule type" value="Genomic_DNA"/>
</dbReference>
<protein>
    <submittedName>
        <fullName evidence="1">Uncharacterized protein</fullName>
    </submittedName>
</protein>